<dbReference type="PANTHER" id="PTHR19376">
    <property type="entry name" value="DNA-DIRECTED RNA POLYMERASE"/>
    <property type="match status" value="1"/>
</dbReference>
<dbReference type="EMBL" id="PQIB02000017">
    <property type="protein sequence ID" value="RLM57909.1"/>
    <property type="molecule type" value="Genomic_DNA"/>
</dbReference>
<name>A0A3L6PKR5_PANMI</name>
<reference evidence="12" key="1">
    <citation type="journal article" date="2019" name="Nat. Commun.">
        <title>The genome of broomcorn millet.</title>
        <authorList>
            <person name="Zou C."/>
            <person name="Miki D."/>
            <person name="Li D."/>
            <person name="Tang Q."/>
            <person name="Xiao L."/>
            <person name="Rajput S."/>
            <person name="Deng P."/>
            <person name="Jia W."/>
            <person name="Huang R."/>
            <person name="Zhang M."/>
            <person name="Sun Y."/>
            <person name="Hu J."/>
            <person name="Fu X."/>
            <person name="Schnable P.S."/>
            <person name="Li F."/>
            <person name="Zhang H."/>
            <person name="Feng B."/>
            <person name="Zhu X."/>
            <person name="Liu R."/>
            <person name="Schnable J.C."/>
            <person name="Zhu J.-K."/>
            <person name="Zhang H."/>
        </authorList>
    </citation>
    <scope>NUCLEOTIDE SEQUENCE [LARGE SCALE GENOMIC DNA]</scope>
</reference>
<keyword evidence="9" id="KW-0804">Transcription</keyword>
<evidence type="ECO:0000256" key="6">
    <source>
        <dbReference type="ARBA" id="ARBA00022723"/>
    </source>
</evidence>
<gene>
    <name evidence="11" type="ORF">C2845_PM18G08250</name>
</gene>
<comment type="caution">
    <text evidence="11">The sequence shown here is derived from an EMBL/GenBank/DDBJ whole genome shotgun (WGS) entry which is preliminary data.</text>
</comment>
<evidence type="ECO:0000313" key="11">
    <source>
        <dbReference type="EMBL" id="RLM57909.1"/>
    </source>
</evidence>
<dbReference type="AlphaFoldDB" id="A0A3L6PKR5"/>
<evidence type="ECO:0000256" key="5">
    <source>
        <dbReference type="ARBA" id="ARBA00022695"/>
    </source>
</evidence>
<dbReference type="GO" id="GO:0005665">
    <property type="term" value="C:RNA polymerase II, core complex"/>
    <property type="evidence" value="ECO:0007669"/>
    <property type="project" value="TreeGrafter"/>
</dbReference>
<evidence type="ECO:0000256" key="7">
    <source>
        <dbReference type="ARBA" id="ARBA00022833"/>
    </source>
</evidence>
<comment type="subcellular location">
    <subcellularLocation>
        <location evidence="1">Nucleus</location>
    </subcellularLocation>
</comment>
<keyword evidence="4" id="KW-0808">Transferase</keyword>
<dbReference type="SUPFAM" id="SSF64484">
    <property type="entry name" value="beta and beta-prime subunits of DNA dependent RNA-polymerase"/>
    <property type="match status" value="1"/>
</dbReference>
<dbReference type="Proteomes" id="UP000275267">
    <property type="component" value="Unassembled WGS sequence"/>
</dbReference>
<keyword evidence="12" id="KW-1185">Reference proteome</keyword>
<dbReference type="OrthoDB" id="270392at2759"/>
<keyword evidence="5" id="KW-0548">Nucleotidyltransferase</keyword>
<evidence type="ECO:0000256" key="1">
    <source>
        <dbReference type="ARBA" id="ARBA00004123"/>
    </source>
</evidence>
<evidence type="ECO:0000256" key="8">
    <source>
        <dbReference type="ARBA" id="ARBA00022842"/>
    </source>
</evidence>
<evidence type="ECO:0000256" key="3">
    <source>
        <dbReference type="ARBA" id="ARBA00022478"/>
    </source>
</evidence>
<accession>A0A3L6PKR5</accession>
<evidence type="ECO:0000256" key="4">
    <source>
        <dbReference type="ARBA" id="ARBA00022679"/>
    </source>
</evidence>
<dbReference type="InterPro" id="IPR045867">
    <property type="entry name" value="DNA-dir_RpoC_beta_prime"/>
</dbReference>
<dbReference type="Gene3D" id="1.10.150.390">
    <property type="match status" value="1"/>
</dbReference>
<dbReference type="GO" id="GO:0006351">
    <property type="term" value="P:DNA-templated transcription"/>
    <property type="evidence" value="ECO:0007669"/>
    <property type="project" value="InterPro"/>
</dbReference>
<dbReference type="EC" id="2.7.7.6" evidence="2"/>
<keyword evidence="10" id="KW-0539">Nucleus</keyword>
<evidence type="ECO:0000256" key="10">
    <source>
        <dbReference type="ARBA" id="ARBA00023242"/>
    </source>
</evidence>
<keyword evidence="8" id="KW-0460">Magnesium</keyword>
<evidence type="ECO:0000313" key="12">
    <source>
        <dbReference type="Proteomes" id="UP000275267"/>
    </source>
</evidence>
<evidence type="ECO:0000256" key="9">
    <source>
        <dbReference type="ARBA" id="ARBA00023163"/>
    </source>
</evidence>
<keyword evidence="7" id="KW-0862">Zinc</keyword>
<protein>
    <recommendedName>
        <fullName evidence="2">DNA-directed RNA polymerase</fullName>
        <ecNumber evidence="2">2.7.7.6</ecNumber>
    </recommendedName>
</protein>
<dbReference type="STRING" id="4540.A0A3L6PKR5"/>
<proteinExistence type="predicted"/>
<evidence type="ECO:0000256" key="2">
    <source>
        <dbReference type="ARBA" id="ARBA00012418"/>
    </source>
</evidence>
<organism evidence="11 12">
    <name type="scientific">Panicum miliaceum</name>
    <name type="common">Proso millet</name>
    <name type="synonym">Broomcorn millet</name>
    <dbReference type="NCBI Taxonomy" id="4540"/>
    <lineage>
        <taxon>Eukaryota</taxon>
        <taxon>Viridiplantae</taxon>
        <taxon>Streptophyta</taxon>
        <taxon>Embryophyta</taxon>
        <taxon>Tracheophyta</taxon>
        <taxon>Spermatophyta</taxon>
        <taxon>Magnoliopsida</taxon>
        <taxon>Liliopsida</taxon>
        <taxon>Poales</taxon>
        <taxon>Poaceae</taxon>
        <taxon>PACMAD clade</taxon>
        <taxon>Panicoideae</taxon>
        <taxon>Panicodae</taxon>
        <taxon>Paniceae</taxon>
        <taxon>Panicinae</taxon>
        <taxon>Panicum</taxon>
        <taxon>Panicum sect. Panicum</taxon>
    </lineage>
</organism>
<sequence>MRCSFEETVDILLDAAVYAECDYLKGVTENIMLGQLAPIGTGGCTLFLNDQMLKQVIELQLPSYLEGDFGMTPAPSPLSGTPYHEGMMSPSYLMSPDFRASPIDTNASFSPYVRHMALSPVPSQGYFQYSGGYNPSPSSEDSYNPISPSYTPVSPIYTPISQAYTPASLLNAPTSTSYSAASPIYSPTTPIYTLTSPIYSQIPSYSPTTPIYNPPNFTDIHTDFTNVFTTKSVIQPNQPN</sequence>
<keyword evidence="3 11" id="KW-0240">DNA-directed RNA polymerase</keyword>
<dbReference type="GO" id="GO:0046872">
    <property type="term" value="F:metal ion binding"/>
    <property type="evidence" value="ECO:0007669"/>
    <property type="project" value="UniProtKB-KW"/>
</dbReference>
<dbReference type="FunFam" id="1.10.150.390:FF:000001">
    <property type="entry name" value="DNA-directed RNA polymerase subunit"/>
    <property type="match status" value="1"/>
</dbReference>
<keyword evidence="6" id="KW-0479">Metal-binding</keyword>
<dbReference type="GO" id="GO:0003899">
    <property type="term" value="F:DNA-directed RNA polymerase activity"/>
    <property type="evidence" value="ECO:0007669"/>
    <property type="project" value="UniProtKB-EC"/>
</dbReference>
<dbReference type="PANTHER" id="PTHR19376:SF37">
    <property type="entry name" value="DNA-DIRECTED RNA POLYMERASE II SUBUNIT RPB1"/>
    <property type="match status" value="1"/>
</dbReference>